<evidence type="ECO:0000313" key="8">
    <source>
        <dbReference type="EMBL" id="VDD87902.1"/>
    </source>
</evidence>
<keyword evidence="2 5" id="KW-0812">Transmembrane</keyword>
<keyword evidence="9" id="KW-1185">Reference proteome</keyword>
<dbReference type="Proteomes" id="UP000274131">
    <property type="component" value="Unassembled WGS sequence"/>
</dbReference>
<keyword evidence="6" id="KW-0732">Signal</keyword>
<dbReference type="InterPro" id="IPR036719">
    <property type="entry name" value="Neuro-gated_channel_TM_sf"/>
</dbReference>
<dbReference type="PANTHER" id="PTHR18945">
    <property type="entry name" value="NEUROTRANSMITTER GATED ION CHANNEL"/>
    <property type="match status" value="1"/>
</dbReference>
<comment type="subcellular location">
    <subcellularLocation>
        <location evidence="1">Membrane</location>
    </subcellularLocation>
</comment>
<dbReference type="InterPro" id="IPR036734">
    <property type="entry name" value="Neur_chan_lig-bd_sf"/>
</dbReference>
<sequence>MNFYLLIYSSVTLLLLQHTVCIARSSVDDVANANDDEEIAEQGYTKVQSELQKAVLKGYDKKRRPVLYQYTPTYVNAFVHLTHISVDQREQTLTLAGIITMRWADEYAVWDPSKYYGIKKLTLNQWEIWVPDIRVTNSVAGLGQFFEISRRSHVTLESINPYRSYATVRPKFNIRIGCKFDYSSYPNDVQQCAMGLFTIQRMSDVQLFYAFEPSVLLVELKLVRHAPYYMTAMFLPAVISFVVVITSFFLPSPASAIYVLLANFFLIDLFLEDLLALLPPVIGSLPRIVRYTGLVIVLTTISIFLNYWFYNLLNLKTTATGFVKNLARLKSLLPRRLQDVASRTYQQNQTVLHRLMLKNYNRDERPVRNQNQILIIQMYPHVTHISIDQSEQTVMLNGIMHMKWKDENATWEPSERNGVRVTNLKQWEIWHPEIMYSEKRTRTQATEYTEVYSYPRFSIKVGCRFDYSAYPKDIQKCIVEWRNYSSKSLISDWKIVQIHSYSSFYAGYYGTDNTNQMASAVDFETAVSMMHTEIILQRYAPYYGLAVILPAFVSFLFLISSYLLPNPSSAVYLLIANFFLIGIFIGDIIHLLPPAIGSLPKIDSL</sequence>
<dbReference type="STRING" id="51028.A0A0N4V0A5"/>
<dbReference type="InterPro" id="IPR006202">
    <property type="entry name" value="Neur_chan_lig-bd"/>
</dbReference>
<dbReference type="SUPFAM" id="SSF63712">
    <property type="entry name" value="Nicotinic receptor ligand binding domain-like"/>
    <property type="match status" value="2"/>
</dbReference>
<evidence type="ECO:0000256" key="1">
    <source>
        <dbReference type="ARBA" id="ARBA00004370"/>
    </source>
</evidence>
<evidence type="ECO:0000313" key="10">
    <source>
        <dbReference type="WBParaSite" id="EVEC_0000333701-mRNA-1"/>
    </source>
</evidence>
<name>A0A0N4V0A5_ENTVE</name>
<dbReference type="GO" id="GO:0005230">
    <property type="term" value="F:extracellular ligand-gated monoatomic ion channel activity"/>
    <property type="evidence" value="ECO:0007669"/>
    <property type="project" value="InterPro"/>
</dbReference>
<dbReference type="AlphaFoldDB" id="A0A0N4V0A5"/>
<feature type="transmembrane region" description="Helical" evidence="5">
    <location>
        <begin position="288"/>
        <end position="309"/>
    </location>
</feature>
<feature type="domain" description="Neurotransmitter-gated ion-channel ligand-binding" evidence="7">
    <location>
        <begin position="49"/>
        <end position="196"/>
    </location>
</feature>
<dbReference type="Gene3D" id="2.70.170.10">
    <property type="entry name" value="Neurotransmitter-gated ion-channel ligand-binding domain"/>
    <property type="match status" value="2"/>
</dbReference>
<evidence type="ECO:0000256" key="5">
    <source>
        <dbReference type="SAM" id="Phobius"/>
    </source>
</evidence>
<dbReference type="EMBL" id="UXUI01007496">
    <property type="protein sequence ID" value="VDD87902.1"/>
    <property type="molecule type" value="Genomic_DNA"/>
</dbReference>
<feature type="transmembrane region" description="Helical" evidence="5">
    <location>
        <begin position="570"/>
        <end position="592"/>
    </location>
</feature>
<dbReference type="CDD" id="cd18989">
    <property type="entry name" value="LGIC_ECD_cation"/>
    <property type="match status" value="1"/>
</dbReference>
<evidence type="ECO:0000313" key="9">
    <source>
        <dbReference type="Proteomes" id="UP000274131"/>
    </source>
</evidence>
<feature type="signal peptide" evidence="6">
    <location>
        <begin position="1"/>
        <end position="23"/>
    </location>
</feature>
<feature type="transmembrane region" description="Helical" evidence="5">
    <location>
        <begin position="539"/>
        <end position="564"/>
    </location>
</feature>
<reference evidence="8 9" key="2">
    <citation type="submission" date="2018-10" db="EMBL/GenBank/DDBJ databases">
        <authorList>
            <consortium name="Pathogen Informatics"/>
        </authorList>
    </citation>
    <scope>NUCLEOTIDE SEQUENCE [LARGE SCALE GENOMIC DNA]</scope>
</reference>
<dbReference type="OrthoDB" id="5975154at2759"/>
<dbReference type="Pfam" id="PF02931">
    <property type="entry name" value="Neur_chan_LBD"/>
    <property type="match status" value="2"/>
</dbReference>
<feature type="domain" description="Neurotransmitter-gated ion-channel ligand-binding" evidence="7">
    <location>
        <begin position="352"/>
        <end position="487"/>
    </location>
</feature>
<evidence type="ECO:0000256" key="6">
    <source>
        <dbReference type="SAM" id="SignalP"/>
    </source>
</evidence>
<evidence type="ECO:0000259" key="7">
    <source>
        <dbReference type="Pfam" id="PF02931"/>
    </source>
</evidence>
<keyword evidence="4 5" id="KW-0472">Membrane</keyword>
<reference evidence="10" key="1">
    <citation type="submission" date="2017-02" db="UniProtKB">
        <authorList>
            <consortium name="WormBaseParasite"/>
        </authorList>
    </citation>
    <scope>IDENTIFICATION</scope>
</reference>
<dbReference type="InterPro" id="IPR006201">
    <property type="entry name" value="Neur_channel"/>
</dbReference>
<evidence type="ECO:0000256" key="4">
    <source>
        <dbReference type="ARBA" id="ARBA00023136"/>
    </source>
</evidence>
<protein>
    <submittedName>
        <fullName evidence="10">Neur_chan_LBD domain-containing protein</fullName>
    </submittedName>
</protein>
<evidence type="ECO:0000256" key="3">
    <source>
        <dbReference type="ARBA" id="ARBA00022989"/>
    </source>
</evidence>
<feature type="transmembrane region" description="Helical" evidence="5">
    <location>
        <begin position="257"/>
        <end position="282"/>
    </location>
</feature>
<organism evidence="10">
    <name type="scientific">Enterobius vermicularis</name>
    <name type="common">Human pinworm</name>
    <dbReference type="NCBI Taxonomy" id="51028"/>
    <lineage>
        <taxon>Eukaryota</taxon>
        <taxon>Metazoa</taxon>
        <taxon>Ecdysozoa</taxon>
        <taxon>Nematoda</taxon>
        <taxon>Chromadorea</taxon>
        <taxon>Rhabditida</taxon>
        <taxon>Spirurina</taxon>
        <taxon>Oxyuridomorpha</taxon>
        <taxon>Oxyuroidea</taxon>
        <taxon>Oxyuridae</taxon>
        <taxon>Enterobius</taxon>
    </lineage>
</organism>
<gene>
    <name evidence="8" type="ORF">EVEC_LOCUS3045</name>
</gene>
<keyword evidence="3 5" id="KW-1133">Transmembrane helix</keyword>
<accession>A0A0N4V0A5</accession>
<evidence type="ECO:0000256" key="2">
    <source>
        <dbReference type="ARBA" id="ARBA00022692"/>
    </source>
</evidence>
<feature type="chain" id="PRO_5043122612" evidence="6">
    <location>
        <begin position="24"/>
        <end position="605"/>
    </location>
</feature>
<dbReference type="GO" id="GO:0016020">
    <property type="term" value="C:membrane"/>
    <property type="evidence" value="ECO:0007669"/>
    <property type="project" value="UniProtKB-SubCell"/>
</dbReference>
<dbReference type="SUPFAM" id="SSF90112">
    <property type="entry name" value="Neurotransmitter-gated ion-channel transmembrane pore"/>
    <property type="match status" value="1"/>
</dbReference>
<proteinExistence type="predicted"/>
<dbReference type="GO" id="GO:0004888">
    <property type="term" value="F:transmembrane signaling receptor activity"/>
    <property type="evidence" value="ECO:0007669"/>
    <property type="project" value="InterPro"/>
</dbReference>
<feature type="transmembrane region" description="Helical" evidence="5">
    <location>
        <begin position="228"/>
        <end position="250"/>
    </location>
</feature>
<dbReference type="WBParaSite" id="EVEC_0000333701-mRNA-1">
    <property type="protein sequence ID" value="EVEC_0000333701-mRNA-1"/>
    <property type="gene ID" value="EVEC_0000333701"/>
</dbReference>